<reference evidence="2 3" key="1">
    <citation type="submission" date="2020-02" db="EMBL/GenBank/DDBJ databases">
        <title>Genome sequencing for Draconibacterium sp. strain M1.</title>
        <authorList>
            <person name="Park S.-J."/>
        </authorList>
    </citation>
    <scope>NUCLEOTIDE SEQUENCE [LARGE SCALE GENOMIC DNA]</scope>
    <source>
        <strain evidence="2 3">M1</strain>
    </source>
</reference>
<evidence type="ECO:0000259" key="1">
    <source>
        <dbReference type="Pfam" id="PF13847"/>
    </source>
</evidence>
<dbReference type="Gene3D" id="2.20.25.110">
    <property type="entry name" value="S-adenosyl-L-methionine-dependent methyltransferases"/>
    <property type="match status" value="1"/>
</dbReference>
<protein>
    <submittedName>
        <fullName evidence="2">Class I SAM-dependent methyltransferase</fullName>
    </submittedName>
</protein>
<dbReference type="GO" id="GO:0032259">
    <property type="term" value="P:methylation"/>
    <property type="evidence" value="ECO:0007669"/>
    <property type="project" value="UniProtKB-KW"/>
</dbReference>
<evidence type="ECO:0000313" key="2">
    <source>
        <dbReference type="EMBL" id="QIA08030.1"/>
    </source>
</evidence>
<name>A0A6C0RCH2_9BACT</name>
<organism evidence="2 3">
    <name type="scientific">Draconibacterium halophilum</name>
    <dbReference type="NCBI Taxonomy" id="2706887"/>
    <lineage>
        <taxon>Bacteria</taxon>
        <taxon>Pseudomonadati</taxon>
        <taxon>Bacteroidota</taxon>
        <taxon>Bacteroidia</taxon>
        <taxon>Marinilabiliales</taxon>
        <taxon>Prolixibacteraceae</taxon>
        <taxon>Draconibacterium</taxon>
    </lineage>
</organism>
<dbReference type="Proteomes" id="UP000474630">
    <property type="component" value="Chromosome"/>
</dbReference>
<dbReference type="Pfam" id="PF13847">
    <property type="entry name" value="Methyltransf_31"/>
    <property type="match status" value="1"/>
</dbReference>
<evidence type="ECO:0000313" key="3">
    <source>
        <dbReference type="Proteomes" id="UP000474630"/>
    </source>
</evidence>
<keyword evidence="3" id="KW-1185">Reference proteome</keyword>
<dbReference type="GO" id="GO:0008168">
    <property type="term" value="F:methyltransferase activity"/>
    <property type="evidence" value="ECO:0007669"/>
    <property type="project" value="UniProtKB-KW"/>
</dbReference>
<dbReference type="PANTHER" id="PTHR43861:SF1">
    <property type="entry name" value="TRANS-ACONITATE 2-METHYLTRANSFERASE"/>
    <property type="match status" value="1"/>
</dbReference>
<sequence>MADTQNTFYTSISNYYSEIFPFNPMQLKFVKNKLGDLYEKHILDIGCATGELAAQLAAGGADVTGIDLNEDLLQQAINNKKHDKLTFQQGNMLELKQDFNPQQFDAVLCFGNTLVHLNSEALVLQMLADAKTVLKPGGQLLIQLLNYDYICSEPIEVLPVIDTQNIKFTRRYHFSDNSDLIGFQTDLEIKAKNRIISNETPLLAIKSAELKKLLEEAGFRNIQLYANFKQETFGGKHLPLVVSCEKEI</sequence>
<dbReference type="AlphaFoldDB" id="A0A6C0RCH2"/>
<dbReference type="PANTHER" id="PTHR43861">
    <property type="entry name" value="TRANS-ACONITATE 2-METHYLTRANSFERASE-RELATED"/>
    <property type="match status" value="1"/>
</dbReference>
<gene>
    <name evidence="2" type="ORF">G0Q07_09935</name>
</gene>
<keyword evidence="2" id="KW-0808">Transferase</keyword>
<feature type="domain" description="Methyltransferase" evidence="1">
    <location>
        <begin position="40"/>
        <end position="217"/>
    </location>
</feature>
<dbReference type="SUPFAM" id="SSF53335">
    <property type="entry name" value="S-adenosyl-L-methionine-dependent methyltransferases"/>
    <property type="match status" value="1"/>
</dbReference>
<dbReference type="InterPro" id="IPR029063">
    <property type="entry name" value="SAM-dependent_MTases_sf"/>
</dbReference>
<dbReference type="RefSeq" id="WP_163345951.1">
    <property type="nucleotide sequence ID" value="NZ_CP048409.1"/>
</dbReference>
<keyword evidence="2" id="KW-0489">Methyltransferase</keyword>
<dbReference type="KEGG" id="drc:G0Q07_09935"/>
<dbReference type="EMBL" id="CP048409">
    <property type="protein sequence ID" value="QIA08030.1"/>
    <property type="molecule type" value="Genomic_DNA"/>
</dbReference>
<dbReference type="InterPro" id="IPR025714">
    <property type="entry name" value="Methyltranfer_dom"/>
</dbReference>
<dbReference type="CDD" id="cd02440">
    <property type="entry name" value="AdoMet_MTases"/>
    <property type="match status" value="1"/>
</dbReference>
<dbReference type="Gene3D" id="3.40.50.150">
    <property type="entry name" value="Vaccinia Virus protein VP39"/>
    <property type="match status" value="1"/>
</dbReference>
<accession>A0A6C0RCH2</accession>
<proteinExistence type="predicted"/>